<proteinExistence type="predicted"/>
<sequence length="102" mass="11958">MKNSTTKNISELLKQTKLSYIVERANLLNNLNYKIQQRLPQSYREFYRIANLEDNQLVFEVQSATIKSGLQLQQKELLNLIKIDFPNVTDLSFRINPNLKNS</sequence>
<dbReference type="EMBL" id="JASAXT010000003">
    <property type="protein sequence ID" value="MDP8147825.1"/>
    <property type="molecule type" value="Genomic_DNA"/>
</dbReference>
<organism evidence="1 2">
    <name type="scientific">Phocoenobacter atlanticus subsp. atlanticus</name>
    <dbReference type="NCBI Taxonomy" id="3061285"/>
    <lineage>
        <taxon>Bacteria</taxon>
        <taxon>Pseudomonadati</taxon>
        <taxon>Pseudomonadota</taxon>
        <taxon>Gammaproteobacteria</taxon>
        <taxon>Pasteurellales</taxon>
        <taxon>Pasteurellaceae</taxon>
        <taxon>Phocoenobacter</taxon>
        <taxon>Phocoenobacter atlanticus</taxon>
    </lineage>
</organism>
<comment type="caution">
    <text evidence="1">The sequence shown here is derived from an EMBL/GenBank/DDBJ whole genome shotgun (WGS) entry which is preliminary data.</text>
</comment>
<keyword evidence="2" id="KW-1185">Reference proteome</keyword>
<evidence type="ECO:0000313" key="2">
    <source>
        <dbReference type="Proteomes" id="UP001226020"/>
    </source>
</evidence>
<accession>A0AAQ4LWK0</accession>
<reference evidence="1 2" key="1">
    <citation type="journal article" date="2023" name="Front. Microbiol.">
        <title>Phylogeography and host specificity of Pasteurellaceae pathogenic to sea-farmed fish in the north-east Atlantic.</title>
        <authorList>
            <person name="Gulla S."/>
            <person name="Colquhoun D.J."/>
            <person name="Olsen A.B."/>
            <person name="Spilsberg B."/>
            <person name="Lagesen K."/>
            <person name="Aakesson C.P."/>
            <person name="Strom S."/>
            <person name="Manji F."/>
            <person name="Birkbeck T.H."/>
            <person name="Nilsen H.K."/>
        </authorList>
    </citation>
    <scope>NUCLEOTIDE SEQUENCE [LARGE SCALE GENOMIC DNA]</scope>
    <source>
        <strain evidence="1 2">NVIB3131</strain>
    </source>
</reference>
<dbReference type="Proteomes" id="UP001226020">
    <property type="component" value="Unassembled WGS sequence"/>
</dbReference>
<dbReference type="GeneID" id="300270737"/>
<gene>
    <name evidence="1" type="ORF">QJU57_01875</name>
</gene>
<evidence type="ECO:0000313" key="1">
    <source>
        <dbReference type="EMBL" id="MDP8147825.1"/>
    </source>
</evidence>
<dbReference type="RefSeq" id="WP_211597231.1">
    <property type="nucleotide sequence ID" value="NZ_JAGRQI010000003.1"/>
</dbReference>
<dbReference type="AlphaFoldDB" id="A0AAQ4LWK0"/>
<dbReference type="InterPro" id="IPR007922">
    <property type="entry name" value="DciA-like"/>
</dbReference>
<dbReference type="Pfam" id="PF05258">
    <property type="entry name" value="DciA"/>
    <property type="match status" value="1"/>
</dbReference>
<name>A0AAQ4LWK0_9PAST</name>
<protein>
    <submittedName>
        <fullName evidence="1">DciA family protein</fullName>
    </submittedName>
</protein>